<dbReference type="PROSITE" id="PS00518">
    <property type="entry name" value="ZF_RING_1"/>
    <property type="match status" value="1"/>
</dbReference>
<evidence type="ECO:0000313" key="8">
    <source>
        <dbReference type="EMBL" id="CAK8691714.1"/>
    </source>
</evidence>
<dbReference type="PANTHER" id="PTHR12683:SF13">
    <property type="entry name" value="CDK-ACTIVATING KINASE ASSEMBLY FACTOR MAT1"/>
    <property type="match status" value="1"/>
</dbReference>
<feature type="domain" description="RING-type" evidence="7">
    <location>
        <begin position="6"/>
        <end position="49"/>
    </location>
</feature>
<dbReference type="InterPro" id="IPR001841">
    <property type="entry name" value="Znf_RING"/>
</dbReference>
<dbReference type="Proteomes" id="UP001642483">
    <property type="component" value="Unassembled WGS sequence"/>
</dbReference>
<dbReference type="PROSITE" id="PS50089">
    <property type="entry name" value="ZF_RING_2"/>
    <property type="match status" value="1"/>
</dbReference>
<dbReference type="EMBL" id="CAWYQH010000119">
    <property type="protein sequence ID" value="CAK8691714.1"/>
    <property type="molecule type" value="Genomic_DNA"/>
</dbReference>
<dbReference type="InterPro" id="IPR015877">
    <property type="entry name" value="MAT1_centre"/>
</dbReference>
<evidence type="ECO:0000256" key="2">
    <source>
        <dbReference type="ARBA" id="ARBA00022723"/>
    </source>
</evidence>
<dbReference type="InterPro" id="IPR013083">
    <property type="entry name" value="Znf_RING/FYVE/PHD"/>
</dbReference>
<keyword evidence="4" id="KW-0862">Zinc</keyword>
<evidence type="ECO:0000256" key="1">
    <source>
        <dbReference type="ARBA" id="ARBA00004123"/>
    </source>
</evidence>
<name>A0ABP0GLQ0_CLALP</name>
<evidence type="ECO:0000256" key="6">
    <source>
        <dbReference type="PROSITE-ProRule" id="PRU00175"/>
    </source>
</evidence>
<dbReference type="InterPro" id="IPR004575">
    <property type="entry name" value="MAT1/Tfb3"/>
</dbReference>
<dbReference type="Pfam" id="PF25811">
    <property type="entry name" value="CAK-anch_MAT1"/>
    <property type="match status" value="1"/>
</dbReference>
<evidence type="ECO:0000256" key="5">
    <source>
        <dbReference type="ARBA" id="ARBA00023242"/>
    </source>
</evidence>
<gene>
    <name evidence="8" type="ORF">CVLEPA_LOCUS24475</name>
</gene>
<dbReference type="Gene3D" id="3.30.40.10">
    <property type="entry name" value="Zinc/RING finger domain, C3HC4 (zinc finger)"/>
    <property type="match status" value="1"/>
</dbReference>
<reference evidence="8 9" key="1">
    <citation type="submission" date="2024-02" db="EMBL/GenBank/DDBJ databases">
        <authorList>
            <person name="Daric V."/>
            <person name="Darras S."/>
        </authorList>
    </citation>
    <scope>NUCLEOTIDE SEQUENCE [LARGE SCALE GENOMIC DNA]</scope>
</reference>
<keyword evidence="3 6" id="KW-0863">Zinc-finger</keyword>
<evidence type="ECO:0000256" key="3">
    <source>
        <dbReference type="ARBA" id="ARBA00022771"/>
    </source>
</evidence>
<evidence type="ECO:0000256" key="4">
    <source>
        <dbReference type="ARBA" id="ARBA00022833"/>
    </source>
</evidence>
<dbReference type="CDD" id="cd16517">
    <property type="entry name" value="RING-HC_MAT1"/>
    <property type="match status" value="1"/>
</dbReference>
<organism evidence="8 9">
    <name type="scientific">Clavelina lepadiformis</name>
    <name type="common">Light-bulb sea squirt</name>
    <name type="synonym">Ascidia lepadiformis</name>
    <dbReference type="NCBI Taxonomy" id="159417"/>
    <lineage>
        <taxon>Eukaryota</taxon>
        <taxon>Metazoa</taxon>
        <taxon>Chordata</taxon>
        <taxon>Tunicata</taxon>
        <taxon>Ascidiacea</taxon>
        <taxon>Aplousobranchia</taxon>
        <taxon>Clavelinidae</taxon>
        <taxon>Clavelina</taxon>
    </lineage>
</organism>
<dbReference type="Pfam" id="PF06391">
    <property type="entry name" value="MAT1"/>
    <property type="match status" value="1"/>
</dbReference>
<proteinExistence type="predicted"/>
<dbReference type="PANTHER" id="PTHR12683">
    <property type="entry name" value="CDK-ACTIVATING KINASE ASSEMBLY FACTOR MAT1"/>
    <property type="match status" value="1"/>
</dbReference>
<protein>
    <recommendedName>
        <fullName evidence="7">RING-type domain-containing protein</fullName>
    </recommendedName>
</protein>
<dbReference type="InterPro" id="IPR017907">
    <property type="entry name" value="Znf_RING_CS"/>
</dbReference>
<dbReference type="NCBIfam" id="TIGR00570">
    <property type="entry name" value="cdk7"/>
    <property type="match status" value="1"/>
</dbReference>
<accession>A0ABP0GLQ0</accession>
<comment type="caution">
    <text evidence="8">The sequence shown here is derived from an EMBL/GenBank/DDBJ whole genome shotgun (WGS) entry which is preliminary data.</text>
</comment>
<keyword evidence="2" id="KW-0479">Metal-binding</keyword>
<dbReference type="InterPro" id="IPR057657">
    <property type="entry name" value="MAT1_CAK-anch"/>
</dbReference>
<keyword evidence="9" id="KW-1185">Reference proteome</keyword>
<dbReference type="SUPFAM" id="SSF57850">
    <property type="entry name" value="RING/U-box"/>
    <property type="match status" value="1"/>
</dbReference>
<sequence length="318" mass="36692">MDELSCPRCRMTKYRNPSLRLLINACGHALCEACVELVFTRESAPCPDCGRSLRRNDFRMQLFEDTRVDKEVDIRKSVLKIYNKQEADFNSLHEYNDYLEEIEEIVWNLESGKNEKETKERIALYKQENEAQIRRNQVRITQERSYFKEQVAQEAKERELRAQMLRQLDKEADAARRLGEEELLNDLAKNSSLSSAEVLERHRKLKLEEEKARNISSLEERMSIGGFNNEADDVILSNRAIPESEKTFKHTPMVVDITGPSMPNRNAIFESGYLRHVREARLQDLGGGYTSVLACERALYDAFGGLYFSPASTAHGVM</sequence>
<evidence type="ECO:0000313" key="9">
    <source>
        <dbReference type="Proteomes" id="UP001642483"/>
    </source>
</evidence>
<comment type="subcellular location">
    <subcellularLocation>
        <location evidence="1">Nucleus</location>
    </subcellularLocation>
</comment>
<keyword evidence="5" id="KW-0539">Nucleus</keyword>
<dbReference type="Pfam" id="PF17121">
    <property type="entry name" value="zf-C3HC4_5"/>
    <property type="match status" value="1"/>
</dbReference>
<evidence type="ECO:0000259" key="7">
    <source>
        <dbReference type="PROSITE" id="PS50089"/>
    </source>
</evidence>